<dbReference type="GO" id="GO:0005634">
    <property type="term" value="C:nucleus"/>
    <property type="evidence" value="ECO:0007669"/>
    <property type="project" value="UniProtKB-SubCell"/>
</dbReference>
<keyword evidence="8" id="KW-0539">Nucleus</keyword>
<feature type="compositionally biased region" description="Low complexity" evidence="10">
    <location>
        <begin position="370"/>
        <end position="403"/>
    </location>
</feature>
<dbReference type="Pfam" id="PF00096">
    <property type="entry name" value="zf-C2H2"/>
    <property type="match status" value="1"/>
</dbReference>
<comment type="caution">
    <text evidence="12">The sequence shown here is derived from an EMBL/GenBank/DDBJ whole genome shotgun (WGS) entry which is preliminary data.</text>
</comment>
<dbReference type="GO" id="GO:0000981">
    <property type="term" value="F:DNA-binding transcription factor activity, RNA polymerase II-specific"/>
    <property type="evidence" value="ECO:0007669"/>
    <property type="project" value="TreeGrafter"/>
</dbReference>
<feature type="compositionally biased region" description="Low complexity" evidence="10">
    <location>
        <begin position="434"/>
        <end position="448"/>
    </location>
</feature>
<evidence type="ECO:0000256" key="5">
    <source>
        <dbReference type="ARBA" id="ARBA00022771"/>
    </source>
</evidence>
<dbReference type="SMART" id="SM00355">
    <property type="entry name" value="ZnF_C2H2"/>
    <property type="match status" value="4"/>
</dbReference>
<evidence type="ECO:0000313" key="12">
    <source>
        <dbReference type="EMBL" id="OQV12763.1"/>
    </source>
</evidence>
<gene>
    <name evidence="12" type="ORF">BV898_12992</name>
</gene>
<keyword evidence="3" id="KW-0479">Metal-binding</keyword>
<feature type="compositionally biased region" description="Pro residues" evidence="10">
    <location>
        <begin position="337"/>
        <end position="347"/>
    </location>
</feature>
<dbReference type="Pfam" id="PF23561">
    <property type="entry name" value="zf-C2H2_15"/>
    <property type="match status" value="1"/>
</dbReference>
<dbReference type="FunFam" id="3.30.160.60:FF:000035">
    <property type="entry name" value="Zinc finger protein ZIC 1"/>
    <property type="match status" value="1"/>
</dbReference>
<accession>A0A1W0WC82</accession>
<evidence type="ECO:0000259" key="11">
    <source>
        <dbReference type="PROSITE" id="PS50157"/>
    </source>
</evidence>
<feature type="domain" description="C2H2-type" evidence="11">
    <location>
        <begin position="278"/>
        <end position="307"/>
    </location>
</feature>
<reference evidence="13" key="1">
    <citation type="submission" date="2017-01" db="EMBL/GenBank/DDBJ databases">
        <title>Comparative genomics of anhydrobiosis in the tardigrade Hypsibius dujardini.</title>
        <authorList>
            <person name="Yoshida Y."/>
            <person name="Koutsovoulos G."/>
            <person name="Laetsch D."/>
            <person name="Stevens L."/>
            <person name="Kumar S."/>
            <person name="Horikawa D."/>
            <person name="Ishino K."/>
            <person name="Komine S."/>
            <person name="Tomita M."/>
            <person name="Blaxter M."/>
            <person name="Arakawa K."/>
        </authorList>
    </citation>
    <scope>NUCLEOTIDE SEQUENCE [LARGE SCALE GENOMIC DNA]</scope>
    <source>
        <strain evidence="13">Z151</strain>
    </source>
</reference>
<dbReference type="Pfam" id="PF18366">
    <property type="entry name" value="zf_ZIC"/>
    <property type="match status" value="1"/>
</dbReference>
<feature type="domain" description="C2H2-type" evidence="11">
    <location>
        <begin position="308"/>
        <end position="337"/>
    </location>
</feature>
<name>A0A1W0WC82_HYPEX</name>
<comment type="similarity">
    <text evidence="2">Belongs to the GLI C2H2-type zinc-finger protein family.</text>
</comment>
<proteinExistence type="inferred from homology"/>
<protein>
    <submittedName>
        <fullName evidence="12">Zinc finger protein ZIC 1</fullName>
    </submittedName>
</protein>
<dbReference type="InterPro" id="IPR013087">
    <property type="entry name" value="Znf_C2H2_type"/>
</dbReference>
<keyword evidence="4" id="KW-0677">Repeat</keyword>
<feature type="domain" description="C2H2-type" evidence="11">
    <location>
        <begin position="248"/>
        <end position="277"/>
    </location>
</feature>
<evidence type="ECO:0000256" key="7">
    <source>
        <dbReference type="ARBA" id="ARBA00023125"/>
    </source>
</evidence>
<feature type="compositionally biased region" description="Low complexity" evidence="10">
    <location>
        <begin position="413"/>
        <end position="426"/>
    </location>
</feature>
<evidence type="ECO:0000256" key="1">
    <source>
        <dbReference type="ARBA" id="ARBA00004123"/>
    </source>
</evidence>
<dbReference type="PROSITE" id="PS50157">
    <property type="entry name" value="ZINC_FINGER_C2H2_2"/>
    <property type="match status" value="4"/>
</dbReference>
<keyword evidence="5 9" id="KW-0863">Zinc-finger</keyword>
<keyword evidence="7" id="KW-0238">DNA-binding</keyword>
<evidence type="ECO:0000313" key="13">
    <source>
        <dbReference type="Proteomes" id="UP000192578"/>
    </source>
</evidence>
<dbReference type="FunFam" id="3.30.160.60:FF:000041">
    <property type="entry name" value="Zinc finger protein ZIC 1"/>
    <property type="match status" value="1"/>
</dbReference>
<evidence type="ECO:0000256" key="10">
    <source>
        <dbReference type="SAM" id="MobiDB-lite"/>
    </source>
</evidence>
<dbReference type="InterPro" id="IPR056436">
    <property type="entry name" value="Znf-C2H2_ZIC1-5/GLI1-3-like"/>
</dbReference>
<evidence type="ECO:0000256" key="4">
    <source>
        <dbReference type="ARBA" id="ARBA00022737"/>
    </source>
</evidence>
<keyword evidence="13" id="KW-1185">Reference proteome</keyword>
<dbReference type="Gene3D" id="3.30.160.60">
    <property type="entry name" value="Classic Zinc Finger"/>
    <property type="match status" value="4"/>
</dbReference>
<dbReference type="AlphaFoldDB" id="A0A1W0WC82"/>
<dbReference type="Proteomes" id="UP000192578">
    <property type="component" value="Unassembled WGS sequence"/>
</dbReference>
<feature type="region of interest" description="Disordered" evidence="10">
    <location>
        <begin position="321"/>
        <end position="476"/>
    </location>
</feature>
<dbReference type="SUPFAM" id="SSF57667">
    <property type="entry name" value="beta-beta-alpha zinc fingers"/>
    <property type="match status" value="3"/>
</dbReference>
<dbReference type="OrthoDB" id="3214149at2759"/>
<sequence length="502" mass="56048">MLNGSSSHYPTTATDTTASQLRKTLGTMNINSGLPGYTPHSQYPYVDGTHHTNPYAAAAAAFPFRPREPFPVHGHTLDSHAATGGFPASAVVPSGFHNSHCTTAAENYFNKLESYDPVVTSPASRFTGFHAGSVGVPDSMHIYGRDFMNNIHHPGFYRYHLRGPQQLKQEIRCMWIDPDQMHHPRKPCNRLLCDMGSVVHHLTMDHVGGPESGNHACYWQDCAREGKPFKAKYKLVNHIRVHTGEKPFICNVPGCGKLFARSENLKIHKRTHTGEKPFKCEHMNCDRRFANSSDRKKHMHVHTSDKPYCCKHHGCDKSYTHPSSLRKHMKSHGKSPSPTPEPSPRPTPVTTTTTSASERNALRSNNPPVSSNSHTDNNNNHAHCRTTTTTAAASHHQQQQQQQLDSRGPTPDSGSYQHSSSKSNQSPALHHHALPPSQLQQQTTTAPLHNFTSSQDSHFQQQMHHRHHHHQQSQFQHPWYHTGGMVGQHGPTGQGMYAGSHY</sequence>
<evidence type="ECO:0000256" key="2">
    <source>
        <dbReference type="ARBA" id="ARBA00010831"/>
    </source>
</evidence>
<dbReference type="GO" id="GO:0000978">
    <property type="term" value="F:RNA polymerase II cis-regulatory region sequence-specific DNA binding"/>
    <property type="evidence" value="ECO:0007669"/>
    <property type="project" value="TreeGrafter"/>
</dbReference>
<dbReference type="GO" id="GO:0007224">
    <property type="term" value="P:smoothened signaling pathway"/>
    <property type="evidence" value="ECO:0007669"/>
    <property type="project" value="TreeGrafter"/>
</dbReference>
<dbReference type="PANTHER" id="PTHR45718:SF6">
    <property type="entry name" value="ZINC FINGER PROTEIN GLI2"/>
    <property type="match status" value="1"/>
</dbReference>
<evidence type="ECO:0000256" key="8">
    <source>
        <dbReference type="ARBA" id="ARBA00023242"/>
    </source>
</evidence>
<evidence type="ECO:0000256" key="9">
    <source>
        <dbReference type="PROSITE-ProRule" id="PRU00042"/>
    </source>
</evidence>
<dbReference type="FunFam" id="3.30.160.60:FF:001330">
    <property type="entry name" value="Zinc finger protein ZIC 4"/>
    <property type="match status" value="1"/>
</dbReference>
<feature type="compositionally biased region" description="Basic residues" evidence="10">
    <location>
        <begin position="324"/>
        <end position="333"/>
    </location>
</feature>
<organism evidence="12 13">
    <name type="scientific">Hypsibius exemplaris</name>
    <name type="common">Freshwater tardigrade</name>
    <dbReference type="NCBI Taxonomy" id="2072580"/>
    <lineage>
        <taxon>Eukaryota</taxon>
        <taxon>Metazoa</taxon>
        <taxon>Ecdysozoa</taxon>
        <taxon>Tardigrada</taxon>
        <taxon>Eutardigrada</taxon>
        <taxon>Parachela</taxon>
        <taxon>Hypsibioidea</taxon>
        <taxon>Hypsibiidae</taxon>
        <taxon>Hypsibius</taxon>
    </lineage>
</organism>
<dbReference type="PROSITE" id="PS00028">
    <property type="entry name" value="ZINC_FINGER_C2H2_1"/>
    <property type="match status" value="3"/>
</dbReference>
<keyword evidence="6" id="KW-0862">Zinc</keyword>
<dbReference type="InterPro" id="IPR041643">
    <property type="entry name" value="Znf_ZIC"/>
</dbReference>
<dbReference type="InterPro" id="IPR036236">
    <property type="entry name" value="Znf_C2H2_sf"/>
</dbReference>
<dbReference type="PANTHER" id="PTHR45718">
    <property type="entry name" value="TRANSCRIPTIONAL ACTIVATOR CUBITUS INTERRUPTUS"/>
    <property type="match status" value="1"/>
</dbReference>
<evidence type="ECO:0000256" key="3">
    <source>
        <dbReference type="ARBA" id="ARBA00022723"/>
    </source>
</evidence>
<dbReference type="InterPro" id="IPR043359">
    <property type="entry name" value="GLI-like"/>
</dbReference>
<evidence type="ECO:0000256" key="6">
    <source>
        <dbReference type="ARBA" id="ARBA00022833"/>
    </source>
</evidence>
<dbReference type="GO" id="GO:0008270">
    <property type="term" value="F:zinc ion binding"/>
    <property type="evidence" value="ECO:0007669"/>
    <property type="project" value="UniProtKB-KW"/>
</dbReference>
<comment type="subcellular location">
    <subcellularLocation>
        <location evidence="1">Nucleus</location>
    </subcellularLocation>
</comment>
<feature type="domain" description="C2H2-type" evidence="11">
    <location>
        <begin position="220"/>
        <end position="247"/>
    </location>
</feature>
<feature type="compositionally biased region" description="Low complexity" evidence="10">
    <location>
        <begin position="348"/>
        <end position="357"/>
    </location>
</feature>
<dbReference type="EMBL" id="MTYJ01000137">
    <property type="protein sequence ID" value="OQV12763.1"/>
    <property type="molecule type" value="Genomic_DNA"/>
</dbReference>